<accession>A0A2P2JHZ0</accession>
<reference evidence="1" key="1">
    <citation type="submission" date="2018-02" db="EMBL/GenBank/DDBJ databases">
        <title>Rhizophora mucronata_Transcriptome.</title>
        <authorList>
            <person name="Meera S.P."/>
            <person name="Sreeshan A."/>
            <person name="Augustine A."/>
        </authorList>
    </citation>
    <scope>NUCLEOTIDE SEQUENCE</scope>
    <source>
        <tissue evidence="1">Leaf</tissue>
    </source>
</reference>
<sequence>MRTYKSHLPQPYPRIYKLIFVDDQIKSLDYLP</sequence>
<proteinExistence type="predicted"/>
<organism evidence="1">
    <name type="scientific">Rhizophora mucronata</name>
    <name type="common">Asiatic mangrove</name>
    <dbReference type="NCBI Taxonomy" id="61149"/>
    <lineage>
        <taxon>Eukaryota</taxon>
        <taxon>Viridiplantae</taxon>
        <taxon>Streptophyta</taxon>
        <taxon>Embryophyta</taxon>
        <taxon>Tracheophyta</taxon>
        <taxon>Spermatophyta</taxon>
        <taxon>Magnoliopsida</taxon>
        <taxon>eudicotyledons</taxon>
        <taxon>Gunneridae</taxon>
        <taxon>Pentapetalae</taxon>
        <taxon>rosids</taxon>
        <taxon>fabids</taxon>
        <taxon>Malpighiales</taxon>
        <taxon>Rhizophoraceae</taxon>
        <taxon>Rhizophora</taxon>
    </lineage>
</organism>
<evidence type="ECO:0000313" key="1">
    <source>
        <dbReference type="EMBL" id="MBW93076.1"/>
    </source>
</evidence>
<dbReference type="EMBL" id="GGEC01012593">
    <property type="protein sequence ID" value="MBW93076.1"/>
    <property type="molecule type" value="Transcribed_RNA"/>
</dbReference>
<name>A0A2P2JHZ0_RHIMU</name>
<protein>
    <submittedName>
        <fullName evidence="1">Uncharacterized protein</fullName>
    </submittedName>
</protein>
<dbReference type="AlphaFoldDB" id="A0A2P2JHZ0"/>